<evidence type="ECO:0000313" key="3">
    <source>
        <dbReference type="EMBL" id="CAG9787794.1"/>
    </source>
</evidence>
<feature type="domain" description="Fibronectin type-III" evidence="2">
    <location>
        <begin position="262"/>
        <end position="356"/>
    </location>
</feature>
<accession>A0A9N9WCV9</accession>
<keyword evidence="4" id="KW-1185">Reference proteome</keyword>
<dbReference type="InterPro" id="IPR050713">
    <property type="entry name" value="RTP_Phos/Ushers"/>
</dbReference>
<dbReference type="PANTHER" id="PTHR46957">
    <property type="entry name" value="CYTOKINE RECEPTOR"/>
    <property type="match status" value="1"/>
</dbReference>
<dbReference type="Gene3D" id="2.60.40.10">
    <property type="entry name" value="Immunoglobulins"/>
    <property type="match status" value="3"/>
</dbReference>
<feature type="transmembrane region" description="Helical" evidence="1">
    <location>
        <begin position="496"/>
        <end position="513"/>
    </location>
</feature>
<organism evidence="3 4">
    <name type="scientific">Diatraea saccharalis</name>
    <name type="common">sugarcane borer</name>
    <dbReference type="NCBI Taxonomy" id="40085"/>
    <lineage>
        <taxon>Eukaryota</taxon>
        <taxon>Metazoa</taxon>
        <taxon>Ecdysozoa</taxon>
        <taxon>Arthropoda</taxon>
        <taxon>Hexapoda</taxon>
        <taxon>Insecta</taxon>
        <taxon>Pterygota</taxon>
        <taxon>Neoptera</taxon>
        <taxon>Endopterygota</taxon>
        <taxon>Lepidoptera</taxon>
        <taxon>Glossata</taxon>
        <taxon>Ditrysia</taxon>
        <taxon>Pyraloidea</taxon>
        <taxon>Crambidae</taxon>
        <taxon>Crambinae</taxon>
        <taxon>Diatraea</taxon>
    </lineage>
</organism>
<evidence type="ECO:0000256" key="1">
    <source>
        <dbReference type="SAM" id="Phobius"/>
    </source>
</evidence>
<dbReference type="GO" id="GO:0043235">
    <property type="term" value="C:receptor complex"/>
    <property type="evidence" value="ECO:0007669"/>
    <property type="project" value="TreeGrafter"/>
</dbReference>
<evidence type="ECO:0000259" key="2">
    <source>
        <dbReference type="PROSITE" id="PS50853"/>
    </source>
</evidence>
<dbReference type="Proteomes" id="UP001153714">
    <property type="component" value="Chromosome 18"/>
</dbReference>
<dbReference type="Pfam" id="PF00041">
    <property type="entry name" value="fn3"/>
    <property type="match status" value="1"/>
</dbReference>
<name>A0A9N9WCV9_9NEOP</name>
<dbReference type="SMART" id="SM00060">
    <property type="entry name" value="FN3"/>
    <property type="match status" value="3"/>
</dbReference>
<keyword evidence="1" id="KW-0812">Transmembrane</keyword>
<dbReference type="InterPro" id="IPR013783">
    <property type="entry name" value="Ig-like_fold"/>
</dbReference>
<dbReference type="SUPFAM" id="SSF63825">
    <property type="entry name" value="YWTD domain"/>
    <property type="match status" value="1"/>
</dbReference>
<dbReference type="InterPro" id="IPR003961">
    <property type="entry name" value="FN3_dom"/>
</dbReference>
<dbReference type="PROSITE" id="PS50853">
    <property type="entry name" value="FN3"/>
    <property type="match status" value="1"/>
</dbReference>
<sequence>MRSKLNGSDIRTFFNRTRNTTEKICNCPENPQVAKSFVIDMSTSNQELYYIDPWVHQILAADMNGCKCRVVVDATEKKKHGFTPMSITVDSKYVYWFNSTENEIFYAVKSKSQKIEHARISHGNKIMALDAANQPYPPQDCLYPKLQHLQPRVLSNSAYSLTLQMPSIHKPQHCRHLEYEMTTPEYTVYYRLYSENDRTDCNKESCSYITTTRSEVILDDLKPFTKYIVMIGATNFYAKLYEVKPLIGSPIILQTAAEAPTAPKNVTVIALSPVQARVEWIPDPGLKYEVHWRTNDSTSSPHRYKEHSTFEVSSGGSVVMSRLAPGTVYAVWVRARSAHSTQPADSAPLRLATYPAPAPLQLRHKAAYRLRLAWPPPLTYTLYRHRVEYTEASVINGTWKECANRGDDEWTANNLRPHKGYRFRLCLQYVKEAPPYYWPEDDRFIYETLGDVPAAPSSVLVEAVEERVIRVWWSEPDSRGSPITMYRVWGRPMHSIAINILIHILLILTYSMFRYDSTGITVLQK</sequence>
<gene>
    <name evidence="3" type="ORF">DIATSA_LOCUS5651</name>
</gene>
<protein>
    <recommendedName>
        <fullName evidence="2">Fibronectin type-III domain-containing protein</fullName>
    </recommendedName>
</protein>
<proteinExistence type="predicted"/>
<dbReference type="InterPro" id="IPR011042">
    <property type="entry name" value="6-blade_b-propeller_TolB-like"/>
</dbReference>
<dbReference type="EMBL" id="OU893349">
    <property type="protein sequence ID" value="CAG9787794.1"/>
    <property type="molecule type" value="Genomic_DNA"/>
</dbReference>
<dbReference type="AlphaFoldDB" id="A0A9N9WCV9"/>
<keyword evidence="1" id="KW-1133">Transmembrane helix</keyword>
<dbReference type="SUPFAM" id="SSF49265">
    <property type="entry name" value="Fibronectin type III"/>
    <property type="match status" value="2"/>
</dbReference>
<dbReference type="OrthoDB" id="65481at2759"/>
<evidence type="ECO:0000313" key="4">
    <source>
        <dbReference type="Proteomes" id="UP001153714"/>
    </source>
</evidence>
<dbReference type="PANTHER" id="PTHR46957:SF10">
    <property type="entry name" value="PROTEIN TYROSINE PHOSPHATASE, RECEPTOR TYPE, H"/>
    <property type="match status" value="1"/>
</dbReference>
<keyword evidence="1" id="KW-0472">Membrane</keyword>
<reference evidence="3" key="1">
    <citation type="submission" date="2021-12" db="EMBL/GenBank/DDBJ databases">
        <authorList>
            <person name="King R."/>
        </authorList>
    </citation>
    <scope>NUCLEOTIDE SEQUENCE</scope>
</reference>
<dbReference type="CDD" id="cd00063">
    <property type="entry name" value="FN3"/>
    <property type="match status" value="2"/>
</dbReference>
<dbReference type="InterPro" id="IPR036116">
    <property type="entry name" value="FN3_sf"/>
</dbReference>
<reference evidence="3" key="2">
    <citation type="submission" date="2022-10" db="EMBL/GenBank/DDBJ databases">
        <authorList>
            <consortium name="ENA_rothamsted_submissions"/>
            <consortium name="culmorum"/>
            <person name="King R."/>
        </authorList>
    </citation>
    <scope>NUCLEOTIDE SEQUENCE</scope>
</reference>
<dbReference type="Gene3D" id="2.120.10.30">
    <property type="entry name" value="TolB, C-terminal domain"/>
    <property type="match status" value="1"/>
</dbReference>